<proteinExistence type="predicted"/>
<name>A0A3N4MMD9_9BACT</name>
<protein>
    <submittedName>
        <fullName evidence="2">Uncharacterized protein</fullName>
    </submittedName>
</protein>
<comment type="caution">
    <text evidence="2">The sequence shown here is derived from an EMBL/GenBank/DDBJ whole genome shotgun (WGS) entry which is preliminary data.</text>
</comment>
<evidence type="ECO:0000313" key="3">
    <source>
        <dbReference type="Proteomes" id="UP000279089"/>
    </source>
</evidence>
<gene>
    <name evidence="2" type="ORF">EG028_02505</name>
</gene>
<dbReference type="EMBL" id="RMBX01000001">
    <property type="protein sequence ID" value="RPD43187.1"/>
    <property type="molecule type" value="Genomic_DNA"/>
</dbReference>
<evidence type="ECO:0000313" key="2">
    <source>
        <dbReference type="EMBL" id="RPD43187.1"/>
    </source>
</evidence>
<feature type="region of interest" description="Disordered" evidence="1">
    <location>
        <begin position="1"/>
        <end position="28"/>
    </location>
</feature>
<dbReference type="Proteomes" id="UP000279089">
    <property type="component" value="Unassembled WGS sequence"/>
</dbReference>
<evidence type="ECO:0000256" key="1">
    <source>
        <dbReference type="SAM" id="MobiDB-lite"/>
    </source>
</evidence>
<reference evidence="3" key="1">
    <citation type="submission" date="2018-11" db="EMBL/GenBank/DDBJ databases">
        <title>Chitinophaga lutea sp.nov., isolate from arsenic contaminated soil.</title>
        <authorList>
            <person name="Zong Y."/>
        </authorList>
    </citation>
    <scope>NUCLEOTIDE SEQUENCE [LARGE SCALE GENOMIC DNA]</scope>
    <source>
        <strain evidence="3">YLT18</strain>
    </source>
</reference>
<dbReference type="AlphaFoldDB" id="A0A3N4MMD9"/>
<feature type="region of interest" description="Disordered" evidence="1">
    <location>
        <begin position="57"/>
        <end position="77"/>
    </location>
</feature>
<accession>A0A3N4MMD9</accession>
<sequence>MNQDQSITKENTRKRALPAYLKPQKVDGPPLTLEGLLEMQRQAIDWEQMDLLLTSWAKKDNPGRMDNGAGREANTVD</sequence>
<dbReference type="RefSeq" id="WP_120514457.1">
    <property type="nucleotide sequence ID" value="NZ_QXZY01000001.1"/>
</dbReference>
<keyword evidence="3" id="KW-1185">Reference proteome</keyword>
<organism evidence="2 3">
    <name type="scientific">Chitinophaga barathri</name>
    <dbReference type="NCBI Taxonomy" id="1647451"/>
    <lineage>
        <taxon>Bacteria</taxon>
        <taxon>Pseudomonadati</taxon>
        <taxon>Bacteroidota</taxon>
        <taxon>Chitinophagia</taxon>
        <taxon>Chitinophagales</taxon>
        <taxon>Chitinophagaceae</taxon>
        <taxon>Chitinophaga</taxon>
    </lineage>
</organism>